<feature type="binding site" evidence="10">
    <location>
        <begin position="316"/>
        <end position="323"/>
    </location>
    <ligand>
        <name>GTP</name>
        <dbReference type="ChEBI" id="CHEBI:37565"/>
    </ligand>
</feature>
<comment type="subcellular location">
    <subcellularLocation>
        <location evidence="1 10 12">Cytoplasm</location>
    </subcellularLocation>
</comment>
<dbReference type="CDD" id="cd01887">
    <property type="entry name" value="IF2_eIF5B"/>
    <property type="match status" value="1"/>
</dbReference>
<dbReference type="FunFam" id="3.40.50.300:FF:000019">
    <property type="entry name" value="Translation initiation factor IF-2"/>
    <property type="match status" value="1"/>
</dbReference>
<dbReference type="PROSITE" id="PS51722">
    <property type="entry name" value="G_TR_2"/>
    <property type="match status" value="1"/>
</dbReference>
<accession>A0A2A5TGH2</accession>
<dbReference type="InterPro" id="IPR006847">
    <property type="entry name" value="IF2_N"/>
</dbReference>
<dbReference type="Proteomes" id="UP000218387">
    <property type="component" value="Chromosome"/>
</dbReference>
<dbReference type="InterPro" id="IPR009000">
    <property type="entry name" value="Transl_B-barrel_sf"/>
</dbReference>
<feature type="compositionally biased region" description="Low complexity" evidence="14">
    <location>
        <begin position="61"/>
        <end position="98"/>
    </location>
</feature>
<dbReference type="Pfam" id="PF04760">
    <property type="entry name" value="IF2_N"/>
    <property type="match status" value="2"/>
</dbReference>
<dbReference type="GO" id="GO:0005525">
    <property type="term" value="F:GTP binding"/>
    <property type="evidence" value="ECO:0007669"/>
    <property type="project" value="UniProtKB-KW"/>
</dbReference>
<dbReference type="PANTHER" id="PTHR43381:SF5">
    <property type="entry name" value="TR-TYPE G DOMAIN-CONTAINING PROTEIN"/>
    <property type="match status" value="1"/>
</dbReference>
<comment type="function">
    <text evidence="9 10 11">One of the essential components for the initiation of protein synthesis. Protects formylmethionyl-tRNA from spontaneous hydrolysis and promotes its binding to the 30S ribosomal subunits. Also involved in the hydrolysis of GTP during the formation of the 70S ribosomal complex.</text>
</comment>
<dbReference type="Gene3D" id="3.40.50.300">
    <property type="entry name" value="P-loop containing nucleotide triphosphate hydrolases"/>
    <property type="match status" value="1"/>
</dbReference>
<dbReference type="InterPro" id="IPR000178">
    <property type="entry name" value="TF_IF2_bacterial-like"/>
</dbReference>
<dbReference type="Pfam" id="PF11987">
    <property type="entry name" value="IF-2"/>
    <property type="match status" value="1"/>
</dbReference>
<organism evidence="16 17">
    <name type="scientific">Eubacterium maltosivorans</name>
    <dbReference type="NCBI Taxonomy" id="2041044"/>
    <lineage>
        <taxon>Bacteria</taxon>
        <taxon>Bacillati</taxon>
        <taxon>Bacillota</taxon>
        <taxon>Clostridia</taxon>
        <taxon>Eubacteriales</taxon>
        <taxon>Eubacteriaceae</taxon>
        <taxon>Eubacterium</taxon>
    </lineage>
</organism>
<dbReference type="NCBIfam" id="TIGR00487">
    <property type="entry name" value="IF-2"/>
    <property type="match status" value="1"/>
</dbReference>
<dbReference type="InterPro" id="IPR000795">
    <property type="entry name" value="T_Tr_GTP-bd_dom"/>
</dbReference>
<dbReference type="Gene3D" id="3.40.50.10050">
    <property type="entry name" value="Translation initiation factor IF- 2, domain 3"/>
    <property type="match status" value="1"/>
</dbReference>
<dbReference type="GO" id="GO:0003743">
    <property type="term" value="F:translation initiation factor activity"/>
    <property type="evidence" value="ECO:0007669"/>
    <property type="project" value="UniProtKB-UniRule"/>
</dbReference>
<dbReference type="Gene3D" id="1.10.10.2480">
    <property type="match status" value="1"/>
</dbReference>
<sequence length="806" mass="88851">MSKLRVYQLASEYDVPSKEFVDILNKHNIPVKNHMSVLTEQQVTDFRKEYKKGEDTKEQPKAAPKAAAPKQEAKAQKPQQSKQDNKSQPKAQPQSKPQQQERKPQQGKPQQQERKPQQRDNNAPQNRRPSDGQRNGNNGQNQQKRNTSGQGNNGSNNNNRPNNAKGQTVPNNSKPDRKNKNQKRNNNNNNQPAKVRDHSKKGKTARSVYKKMKDEKKTEKMKNQVFEIPELVTVGELAEILDVGATEIIKILMMAGTMATINQQIDYETAEIVASELGYEVKAVKMEDVVTKILEEYDEEDTGNEVKRPPVVTVMGHVDHGKTSLLDRIRKANVTAGEAGGITQHIGAYTVTINGESITFIDTPGHEAFTAMRSRGAQMTDIAILVVAADDGVMPQTVEAINHAKAAGVPIIVAINKIDKEGANPERVKQELTEHNLVVEEWGGDVIAVPVSAKKGENIDTLLEMVLLVSEMGELTADPKRAARGSVIEAQVKKGKGATASLLVQQGTLHVGDSIISGMTYGKVRTMIDDKGKRIKKAGPSTPVEISGLSDIPVAGDDFIVLENEKEARQLAEKRREMEKDARQAKMRLSLDDLFTKIQEGQIQDINIIIKADVQGSIEAIKQSLEKLNTDDVRINVIHGAVGAVNETDVMLASTSNAIIIGFNVRPDKNALAAAETEEVDIRLYRVIYDAIEDVKKAMEGMLAPEFVEKVTGNAEVREVFKIPNGSMIAGSYVTDGKISRNDEVRIIRDGIVVFEGEIASLRRFKDDVKEVASGYECGIGIDKYNDIKIGDVIETFVMEAVAREL</sequence>
<evidence type="ECO:0000256" key="4">
    <source>
        <dbReference type="ARBA" id="ARBA00022490"/>
    </source>
</evidence>
<dbReference type="GO" id="GO:0003924">
    <property type="term" value="F:GTPase activity"/>
    <property type="evidence" value="ECO:0007669"/>
    <property type="project" value="UniProtKB-UniRule"/>
</dbReference>
<feature type="coiled-coil region" evidence="13">
    <location>
        <begin position="561"/>
        <end position="588"/>
    </location>
</feature>
<dbReference type="InterPro" id="IPR044145">
    <property type="entry name" value="IF2_II"/>
</dbReference>
<dbReference type="AlphaFoldDB" id="A0A2A5TGH2"/>
<evidence type="ECO:0000256" key="14">
    <source>
        <dbReference type="SAM" id="MobiDB-lite"/>
    </source>
</evidence>
<feature type="compositionally biased region" description="Low complexity" evidence="14">
    <location>
        <begin position="132"/>
        <end position="163"/>
    </location>
</feature>
<evidence type="ECO:0000256" key="6">
    <source>
        <dbReference type="ARBA" id="ARBA00022741"/>
    </source>
</evidence>
<feature type="region of interest" description="G-domain" evidence="10">
    <location>
        <begin position="310"/>
        <end position="458"/>
    </location>
</feature>
<comment type="similarity">
    <text evidence="2 10 11">Belongs to the TRAFAC class translation factor GTPase superfamily. Classic translation factor GTPase family. IF-2 subfamily.</text>
</comment>
<gene>
    <name evidence="10" type="primary">infB</name>
    <name evidence="16" type="ORF">CPZ25_004745</name>
</gene>
<feature type="binding site" evidence="10">
    <location>
        <begin position="416"/>
        <end position="419"/>
    </location>
    <ligand>
        <name>GTP</name>
        <dbReference type="ChEBI" id="CHEBI:37565"/>
    </ligand>
</feature>
<dbReference type="InterPro" id="IPR023115">
    <property type="entry name" value="TIF_IF2_dom3"/>
</dbReference>
<dbReference type="Pfam" id="PF22042">
    <property type="entry name" value="EF-G_D2"/>
    <property type="match status" value="1"/>
</dbReference>
<keyword evidence="8 10" id="KW-0342">GTP-binding</keyword>
<feature type="binding site" evidence="10">
    <location>
        <begin position="362"/>
        <end position="366"/>
    </location>
    <ligand>
        <name>GTP</name>
        <dbReference type="ChEBI" id="CHEBI:37565"/>
    </ligand>
</feature>
<evidence type="ECO:0000259" key="15">
    <source>
        <dbReference type="PROSITE" id="PS51722"/>
    </source>
</evidence>
<dbReference type="PROSITE" id="PS01176">
    <property type="entry name" value="IF2"/>
    <property type="match status" value="1"/>
</dbReference>
<dbReference type="PANTHER" id="PTHR43381">
    <property type="entry name" value="TRANSLATION INITIATION FACTOR IF-2-RELATED"/>
    <property type="match status" value="1"/>
</dbReference>
<evidence type="ECO:0000256" key="10">
    <source>
        <dbReference type="HAMAP-Rule" id="MF_00100"/>
    </source>
</evidence>
<keyword evidence="13" id="KW-0175">Coiled coil</keyword>
<dbReference type="HAMAP" id="MF_00100_B">
    <property type="entry name" value="IF_2_B"/>
    <property type="match status" value="1"/>
</dbReference>
<feature type="compositionally biased region" description="Polar residues" evidence="14">
    <location>
        <begin position="164"/>
        <end position="173"/>
    </location>
</feature>
<keyword evidence="4 10" id="KW-0963">Cytoplasm</keyword>
<dbReference type="CDD" id="cd03692">
    <property type="entry name" value="mtIF2_IVc"/>
    <property type="match status" value="1"/>
</dbReference>
<keyword evidence="7 10" id="KW-0648">Protein biosynthesis</keyword>
<dbReference type="Pfam" id="PF03144">
    <property type="entry name" value="GTP_EFTU_D2"/>
    <property type="match status" value="1"/>
</dbReference>
<feature type="domain" description="Tr-type G" evidence="15">
    <location>
        <begin position="307"/>
        <end position="476"/>
    </location>
</feature>
<feature type="compositionally biased region" description="Basic and acidic residues" evidence="14">
    <location>
        <begin position="48"/>
        <end position="60"/>
    </location>
</feature>
<protein>
    <recommendedName>
        <fullName evidence="3 10">Translation initiation factor IF-2</fullName>
    </recommendedName>
</protein>
<dbReference type="SUPFAM" id="SSF52540">
    <property type="entry name" value="P-loop containing nucleoside triphosphate hydrolases"/>
    <property type="match status" value="1"/>
</dbReference>
<evidence type="ECO:0000256" key="11">
    <source>
        <dbReference type="RuleBase" id="RU000644"/>
    </source>
</evidence>
<evidence type="ECO:0000256" key="7">
    <source>
        <dbReference type="ARBA" id="ARBA00022917"/>
    </source>
</evidence>
<dbReference type="Gene3D" id="2.40.30.10">
    <property type="entry name" value="Translation factors"/>
    <property type="match status" value="2"/>
</dbReference>
<dbReference type="RefSeq" id="WP_096919688.1">
    <property type="nucleotide sequence ID" value="NZ_CP029487.1"/>
</dbReference>
<dbReference type="CDD" id="cd03702">
    <property type="entry name" value="IF2_mtIF2_II"/>
    <property type="match status" value="1"/>
</dbReference>
<dbReference type="Pfam" id="PF00009">
    <property type="entry name" value="GTP_EFTU"/>
    <property type="match status" value="1"/>
</dbReference>
<evidence type="ECO:0000313" key="17">
    <source>
        <dbReference type="Proteomes" id="UP000218387"/>
    </source>
</evidence>
<dbReference type="FunFam" id="3.40.50.10050:FF:000001">
    <property type="entry name" value="Translation initiation factor IF-2"/>
    <property type="match status" value="1"/>
</dbReference>
<dbReference type="InterPro" id="IPR053905">
    <property type="entry name" value="EF-G-like_DII"/>
</dbReference>
<name>A0A2A5TGH2_EUBML</name>
<evidence type="ECO:0000256" key="2">
    <source>
        <dbReference type="ARBA" id="ARBA00007733"/>
    </source>
</evidence>
<dbReference type="InterPro" id="IPR015760">
    <property type="entry name" value="TIF_IF2"/>
</dbReference>
<feature type="compositionally biased region" description="Basic residues" evidence="14">
    <location>
        <begin position="197"/>
        <end position="210"/>
    </location>
</feature>
<dbReference type="InterPro" id="IPR036925">
    <property type="entry name" value="TIF_IF2_dom3_sf"/>
</dbReference>
<evidence type="ECO:0000256" key="13">
    <source>
        <dbReference type="SAM" id="Coils"/>
    </source>
</evidence>
<dbReference type="SUPFAM" id="SSF52156">
    <property type="entry name" value="Initiation factor IF2/eIF5b, domain 3"/>
    <property type="match status" value="1"/>
</dbReference>
<evidence type="ECO:0000313" key="16">
    <source>
        <dbReference type="EMBL" id="QCT70662.1"/>
    </source>
</evidence>
<reference evidence="16 17" key="1">
    <citation type="submission" date="2018-05" db="EMBL/GenBank/DDBJ databases">
        <title>Genome comparison of Eubacterium sp.</title>
        <authorList>
            <person name="Feng Y."/>
            <person name="Sanchez-Andrea I."/>
            <person name="Stams A.J.M."/>
            <person name="De Vos W.M."/>
        </authorList>
    </citation>
    <scope>NUCLEOTIDE SEQUENCE [LARGE SCALE GENOMIC DNA]</scope>
    <source>
        <strain evidence="16 17">YI</strain>
    </source>
</reference>
<evidence type="ECO:0000256" key="8">
    <source>
        <dbReference type="ARBA" id="ARBA00023134"/>
    </source>
</evidence>
<dbReference type="GO" id="GO:0005829">
    <property type="term" value="C:cytosol"/>
    <property type="evidence" value="ECO:0007669"/>
    <property type="project" value="TreeGrafter"/>
</dbReference>
<keyword evidence="6 10" id="KW-0547">Nucleotide-binding</keyword>
<keyword evidence="17" id="KW-1185">Reference proteome</keyword>
<proteinExistence type="inferred from homology"/>
<evidence type="ECO:0000256" key="12">
    <source>
        <dbReference type="RuleBase" id="RU000645"/>
    </source>
</evidence>
<keyword evidence="5 10" id="KW-0396">Initiation factor</keyword>
<dbReference type="InterPro" id="IPR027417">
    <property type="entry name" value="P-loop_NTPase"/>
</dbReference>
<dbReference type="InterPro" id="IPR005225">
    <property type="entry name" value="Small_GTP-bd"/>
</dbReference>
<dbReference type="FunFam" id="2.40.30.10:FF:000008">
    <property type="entry name" value="Translation initiation factor IF-2"/>
    <property type="match status" value="1"/>
</dbReference>
<feature type="region of interest" description="Disordered" evidence="14">
    <location>
        <begin position="48"/>
        <end position="216"/>
    </location>
</feature>
<evidence type="ECO:0000256" key="5">
    <source>
        <dbReference type="ARBA" id="ARBA00022540"/>
    </source>
</evidence>
<evidence type="ECO:0000256" key="9">
    <source>
        <dbReference type="ARBA" id="ARBA00025162"/>
    </source>
</evidence>
<dbReference type="SUPFAM" id="SSF50447">
    <property type="entry name" value="Translation proteins"/>
    <property type="match status" value="2"/>
</dbReference>
<dbReference type="FunFam" id="2.40.30.10:FF:000007">
    <property type="entry name" value="Translation initiation factor IF-2"/>
    <property type="match status" value="1"/>
</dbReference>
<dbReference type="EMBL" id="CP029487">
    <property type="protein sequence ID" value="QCT70662.1"/>
    <property type="molecule type" value="Genomic_DNA"/>
</dbReference>
<evidence type="ECO:0000256" key="1">
    <source>
        <dbReference type="ARBA" id="ARBA00004496"/>
    </source>
</evidence>
<evidence type="ECO:0000256" key="3">
    <source>
        <dbReference type="ARBA" id="ARBA00020675"/>
    </source>
</evidence>
<dbReference type="InterPro" id="IPR004161">
    <property type="entry name" value="EFTu-like_2"/>
</dbReference>
<dbReference type="KEGG" id="emt:CPZ25_004745"/>
<dbReference type="NCBIfam" id="TIGR00231">
    <property type="entry name" value="small_GTP"/>
    <property type="match status" value="1"/>
</dbReference>